<gene>
    <name evidence="3" type="ORF">IAC13_09560</name>
</gene>
<reference evidence="3" key="2">
    <citation type="journal article" date="2021" name="PeerJ">
        <title>Extensive microbial diversity within the chicken gut microbiome revealed by metagenomics and culture.</title>
        <authorList>
            <person name="Gilroy R."/>
            <person name="Ravi A."/>
            <person name="Getino M."/>
            <person name="Pursley I."/>
            <person name="Horton D.L."/>
            <person name="Alikhan N.F."/>
            <person name="Baker D."/>
            <person name="Gharbi K."/>
            <person name="Hall N."/>
            <person name="Watson M."/>
            <person name="Adriaenssens E.M."/>
            <person name="Foster-Nyarko E."/>
            <person name="Jarju S."/>
            <person name="Secka A."/>
            <person name="Antonio M."/>
            <person name="Oren A."/>
            <person name="Chaudhuri R.R."/>
            <person name="La Ragione R."/>
            <person name="Hildebrand F."/>
            <person name="Pallen M.J."/>
        </authorList>
    </citation>
    <scope>NUCLEOTIDE SEQUENCE</scope>
    <source>
        <strain evidence="3">E3-2379</strain>
    </source>
</reference>
<dbReference type="InterPro" id="IPR027417">
    <property type="entry name" value="P-loop_NTPase"/>
</dbReference>
<dbReference type="Pfam" id="PF01078">
    <property type="entry name" value="Mg_chelatase"/>
    <property type="match status" value="1"/>
</dbReference>
<evidence type="ECO:0000313" key="4">
    <source>
        <dbReference type="Proteomes" id="UP000823618"/>
    </source>
</evidence>
<dbReference type="NCBIfam" id="TIGR00368">
    <property type="entry name" value="YifB family Mg chelatase-like AAA ATPase"/>
    <property type="match status" value="1"/>
</dbReference>
<name>A0A9D9N8Q2_9FIRM</name>
<dbReference type="InterPro" id="IPR020568">
    <property type="entry name" value="Ribosomal_Su5_D2-typ_SF"/>
</dbReference>
<proteinExistence type="predicted"/>
<dbReference type="PANTHER" id="PTHR32039:SF7">
    <property type="entry name" value="COMPETENCE PROTEIN COMM"/>
    <property type="match status" value="1"/>
</dbReference>
<accession>A0A9D9N8Q2</accession>
<dbReference type="InterPro" id="IPR000523">
    <property type="entry name" value="Mg_chelatse_chII-like_cat_dom"/>
</dbReference>
<dbReference type="InterPro" id="IPR014721">
    <property type="entry name" value="Ribsml_uS5_D2-typ_fold_subgr"/>
</dbReference>
<feature type="domain" description="Magnesium chelatase ChlI-like catalytic" evidence="1">
    <location>
        <begin position="193"/>
        <end position="398"/>
    </location>
</feature>
<dbReference type="Proteomes" id="UP000823618">
    <property type="component" value="Unassembled WGS sequence"/>
</dbReference>
<protein>
    <submittedName>
        <fullName evidence="3">YifB family Mg chelatase-like AAA ATPase</fullName>
    </submittedName>
</protein>
<dbReference type="InterPro" id="IPR045006">
    <property type="entry name" value="CHLI-like"/>
</dbReference>
<comment type="caution">
    <text evidence="3">The sequence shown here is derived from an EMBL/GenBank/DDBJ whole genome shotgun (WGS) entry which is preliminary data.</text>
</comment>
<dbReference type="Pfam" id="PF13335">
    <property type="entry name" value="Mg_chelatase_C"/>
    <property type="match status" value="1"/>
</dbReference>
<dbReference type="Gene3D" id="3.40.50.300">
    <property type="entry name" value="P-loop containing nucleotide triphosphate hydrolases"/>
    <property type="match status" value="1"/>
</dbReference>
<evidence type="ECO:0000313" key="3">
    <source>
        <dbReference type="EMBL" id="MBO8464165.1"/>
    </source>
</evidence>
<dbReference type="Gene3D" id="3.30.230.10">
    <property type="match status" value="1"/>
</dbReference>
<dbReference type="AlphaFoldDB" id="A0A9D9N8Q2"/>
<organism evidence="3 4">
    <name type="scientific">Candidatus Scybalomonas excrementavium</name>
    <dbReference type="NCBI Taxonomy" id="2840943"/>
    <lineage>
        <taxon>Bacteria</taxon>
        <taxon>Bacillati</taxon>
        <taxon>Bacillota</taxon>
        <taxon>Clostridia</taxon>
        <taxon>Lachnospirales</taxon>
        <taxon>Lachnospiraceae</taxon>
        <taxon>Lachnospiraceae incertae sedis</taxon>
        <taxon>Candidatus Scybalomonas</taxon>
    </lineage>
</organism>
<dbReference type="SUPFAM" id="SSF54211">
    <property type="entry name" value="Ribosomal protein S5 domain 2-like"/>
    <property type="match status" value="1"/>
</dbReference>
<feature type="domain" description="Mg chelatase-related protein C-terminal" evidence="2">
    <location>
        <begin position="406"/>
        <end position="501"/>
    </location>
</feature>
<evidence type="ECO:0000259" key="1">
    <source>
        <dbReference type="Pfam" id="PF01078"/>
    </source>
</evidence>
<dbReference type="EMBL" id="JADIML010000273">
    <property type="protein sequence ID" value="MBO8464165.1"/>
    <property type="molecule type" value="Genomic_DNA"/>
</dbReference>
<sequence length="514" mass="57984">MYSEVMSCGLVGIQGVLIRVEADVRDGLPSVSMVGSLSASVRESKDRVITAIKNIGIPIPPKRITINFSPADLKKEGTAFDLPIAIAILSSYGYFPNNTLQEQCFFGEIGLNGDIKPVKGILSMVAHAKEQGLAICFVPYGNRYEASIMKEIQICPVKTLKEVIFFLQNPTKRKIWNQNFQQNQSENFEEESDFLDVFGQHFAKRGAEICAAGRHNYLLLGPPGSGKSMIASRIPSLMPKLTMEEGLELTKIYSVKGELKEEAVLMTKRPFRAPHHTITEVGLIGGGYLPKPGEITMAHTGVLFLDEFPEFSRSTLEVLRQPLEEKKITITRRNHTITYPADILLLGAMNPCPCGYYPNLEKCHCTPLQMKSYLNRISHPLLERIDLMAEVTAVSYDDLQGKGEKESSEKMKKRVEHAVSRQKERYKKMKIGFNGQLQGKAIEKFCSLDKKGEKLLQYVFEQRNWSARTYYRVLKVARTIADLEQSDEILEEHLIEAIAYRGLEEKYWGQSYGI</sequence>
<dbReference type="InterPro" id="IPR025158">
    <property type="entry name" value="Mg_chelat-rel_C"/>
</dbReference>
<dbReference type="PANTHER" id="PTHR32039">
    <property type="entry name" value="MAGNESIUM-CHELATASE SUBUNIT CHLI"/>
    <property type="match status" value="1"/>
</dbReference>
<reference evidence="3" key="1">
    <citation type="submission" date="2020-10" db="EMBL/GenBank/DDBJ databases">
        <authorList>
            <person name="Gilroy R."/>
        </authorList>
    </citation>
    <scope>NUCLEOTIDE SEQUENCE</scope>
    <source>
        <strain evidence="3">E3-2379</strain>
    </source>
</reference>
<dbReference type="SUPFAM" id="SSF52540">
    <property type="entry name" value="P-loop containing nucleoside triphosphate hydrolases"/>
    <property type="match status" value="1"/>
</dbReference>
<evidence type="ECO:0000259" key="2">
    <source>
        <dbReference type="Pfam" id="PF13335"/>
    </source>
</evidence>
<dbReference type="GO" id="GO:0005524">
    <property type="term" value="F:ATP binding"/>
    <property type="evidence" value="ECO:0007669"/>
    <property type="project" value="InterPro"/>
</dbReference>
<dbReference type="Pfam" id="PF13541">
    <property type="entry name" value="ChlI"/>
    <property type="match status" value="1"/>
</dbReference>
<dbReference type="InterPro" id="IPR004482">
    <property type="entry name" value="Mg_chelat-rel"/>
</dbReference>